<dbReference type="SUPFAM" id="SSF55120">
    <property type="entry name" value="Pseudouridine synthase"/>
    <property type="match status" value="1"/>
</dbReference>
<comment type="caution">
    <text evidence="6">The sequence shown here is derived from an EMBL/GenBank/DDBJ whole genome shotgun (WGS) entry which is preliminary data.</text>
</comment>
<dbReference type="Pfam" id="PF00849">
    <property type="entry name" value="PseudoU_synth_2"/>
    <property type="match status" value="1"/>
</dbReference>
<sequence>MGTTDWNWRDLRTSSLLAEDEAILALDKPSGISVMGERHDTDVVELAGEAGERLFPVHRIDKATSGVILFAKDLSRHGGLTRQFNKRTVDKAYLVVTETVGLPDEGTIELPLSVGRKNRVRIAAPREAIRTEREGPHGRWWAADEDLLDTRRYPSTTLFRRVYEGPRHSLLVARPVTGRRHQIRVHLAWTGHPVLGDPLFDRAAAQAGSRTFLHSWRLGFDADWRGGERLALEAAPSDAFFAPLGDGLSAQKARALLAEVRVP</sequence>
<evidence type="ECO:0000256" key="3">
    <source>
        <dbReference type="ARBA" id="ARBA00031870"/>
    </source>
</evidence>
<evidence type="ECO:0000313" key="7">
    <source>
        <dbReference type="Proteomes" id="UP001499884"/>
    </source>
</evidence>
<feature type="domain" description="Pseudouridine synthase RsuA/RluA-like" evidence="5">
    <location>
        <begin position="24"/>
        <end position="188"/>
    </location>
</feature>
<comment type="catalytic activity">
    <reaction evidence="1">
        <text>a uridine in RNA = a pseudouridine in RNA</text>
        <dbReference type="Rhea" id="RHEA:48348"/>
        <dbReference type="Rhea" id="RHEA-COMP:12068"/>
        <dbReference type="Rhea" id="RHEA-COMP:12069"/>
        <dbReference type="ChEBI" id="CHEBI:65314"/>
        <dbReference type="ChEBI" id="CHEBI:65315"/>
    </reaction>
</comment>
<comment type="similarity">
    <text evidence="2">Belongs to the pseudouridine synthase RluA family.</text>
</comment>
<keyword evidence="7" id="KW-1185">Reference proteome</keyword>
<accession>A0ABP7DJF2</accession>
<dbReference type="InterPro" id="IPR020103">
    <property type="entry name" value="PsdUridine_synth_cat_dom_sf"/>
</dbReference>
<dbReference type="RefSeq" id="WP_345639629.1">
    <property type="nucleotide sequence ID" value="NZ_BAABEP010000001.1"/>
</dbReference>
<dbReference type="Proteomes" id="UP001499884">
    <property type="component" value="Unassembled WGS sequence"/>
</dbReference>
<name>A0ABP7DJF2_9ACTN</name>
<evidence type="ECO:0000313" key="6">
    <source>
        <dbReference type="EMBL" id="GAA3706058.1"/>
    </source>
</evidence>
<dbReference type="InterPro" id="IPR006145">
    <property type="entry name" value="PsdUridine_synth_RsuA/RluA"/>
</dbReference>
<dbReference type="CDD" id="cd02869">
    <property type="entry name" value="PseudoU_synth_RluA_like"/>
    <property type="match status" value="1"/>
</dbReference>
<dbReference type="PANTHER" id="PTHR21600:SF87">
    <property type="entry name" value="RNA PSEUDOURIDYLATE SYNTHASE DOMAIN-CONTAINING PROTEIN 1"/>
    <property type="match status" value="1"/>
</dbReference>
<dbReference type="Gene3D" id="3.30.2350.10">
    <property type="entry name" value="Pseudouridine synthase"/>
    <property type="match status" value="1"/>
</dbReference>
<proteinExistence type="inferred from homology"/>
<evidence type="ECO:0000256" key="4">
    <source>
        <dbReference type="ARBA" id="ARBA00033164"/>
    </source>
</evidence>
<gene>
    <name evidence="6" type="ORF">GCM10023082_00130</name>
</gene>
<organism evidence="6 7">
    <name type="scientific">Streptomyces tremellae</name>
    <dbReference type="NCBI Taxonomy" id="1124239"/>
    <lineage>
        <taxon>Bacteria</taxon>
        <taxon>Bacillati</taxon>
        <taxon>Actinomycetota</taxon>
        <taxon>Actinomycetes</taxon>
        <taxon>Kitasatosporales</taxon>
        <taxon>Streptomycetaceae</taxon>
        <taxon>Streptomyces</taxon>
    </lineage>
</organism>
<reference evidence="7" key="1">
    <citation type="journal article" date="2019" name="Int. J. Syst. Evol. Microbiol.">
        <title>The Global Catalogue of Microorganisms (GCM) 10K type strain sequencing project: providing services to taxonomists for standard genome sequencing and annotation.</title>
        <authorList>
            <consortium name="The Broad Institute Genomics Platform"/>
            <consortium name="The Broad Institute Genome Sequencing Center for Infectious Disease"/>
            <person name="Wu L."/>
            <person name="Ma J."/>
        </authorList>
    </citation>
    <scope>NUCLEOTIDE SEQUENCE [LARGE SCALE GENOMIC DNA]</scope>
    <source>
        <strain evidence="7">JCM 30846</strain>
    </source>
</reference>
<evidence type="ECO:0000256" key="1">
    <source>
        <dbReference type="ARBA" id="ARBA00000073"/>
    </source>
</evidence>
<dbReference type="InterPro" id="IPR050188">
    <property type="entry name" value="RluA_PseudoU_synthase"/>
</dbReference>
<dbReference type="EMBL" id="BAABEP010000001">
    <property type="protein sequence ID" value="GAA3706058.1"/>
    <property type="molecule type" value="Genomic_DNA"/>
</dbReference>
<protein>
    <recommendedName>
        <fullName evidence="3">RNA pseudouridylate synthase</fullName>
    </recommendedName>
    <alternativeName>
        <fullName evidence="4">RNA-uridine isomerase</fullName>
    </alternativeName>
</protein>
<evidence type="ECO:0000259" key="5">
    <source>
        <dbReference type="Pfam" id="PF00849"/>
    </source>
</evidence>
<dbReference type="InterPro" id="IPR006224">
    <property type="entry name" value="PsdUridine_synth_RluA-like_CS"/>
</dbReference>
<dbReference type="PROSITE" id="PS01129">
    <property type="entry name" value="PSI_RLU"/>
    <property type="match status" value="1"/>
</dbReference>
<evidence type="ECO:0000256" key="2">
    <source>
        <dbReference type="ARBA" id="ARBA00010876"/>
    </source>
</evidence>
<dbReference type="PANTHER" id="PTHR21600">
    <property type="entry name" value="MITOCHONDRIAL RNA PSEUDOURIDINE SYNTHASE"/>
    <property type="match status" value="1"/>
</dbReference>